<reference evidence="4 5" key="1">
    <citation type="submission" date="2024-05" db="EMBL/GenBank/DDBJ databases">
        <title>Genome sequencing and assembly of Indian major carp, Cirrhinus mrigala (Hamilton, 1822).</title>
        <authorList>
            <person name="Mohindra V."/>
            <person name="Chowdhury L.M."/>
            <person name="Lal K."/>
            <person name="Jena J.K."/>
        </authorList>
    </citation>
    <scope>NUCLEOTIDE SEQUENCE [LARGE SCALE GENOMIC DNA]</scope>
    <source>
        <strain evidence="4">CM1030</strain>
        <tissue evidence="4">Blood</tissue>
    </source>
</reference>
<dbReference type="AlphaFoldDB" id="A0ABD0R661"/>
<evidence type="ECO:0000259" key="3">
    <source>
        <dbReference type="Pfam" id="PF23263"/>
    </source>
</evidence>
<protein>
    <recommendedName>
        <fullName evidence="3">Mucin-4-like C8-3 domain-containing protein</fullName>
    </recommendedName>
</protein>
<dbReference type="InterPro" id="IPR056619">
    <property type="entry name" value="C8-3_MUC4"/>
</dbReference>
<evidence type="ECO:0000256" key="2">
    <source>
        <dbReference type="ARBA" id="ARBA00023136"/>
    </source>
</evidence>
<evidence type="ECO:0000313" key="5">
    <source>
        <dbReference type="Proteomes" id="UP001529510"/>
    </source>
</evidence>
<name>A0ABD0R661_CIRMR</name>
<comment type="caution">
    <text evidence="4">The sequence shown here is derived from an EMBL/GenBank/DDBJ whole genome shotgun (WGS) entry which is preliminary data.</text>
</comment>
<evidence type="ECO:0000256" key="1">
    <source>
        <dbReference type="ARBA" id="ARBA00004370"/>
    </source>
</evidence>
<proteinExistence type="predicted"/>
<keyword evidence="5" id="KW-1185">Reference proteome</keyword>
<dbReference type="GO" id="GO:0016020">
    <property type="term" value="C:membrane"/>
    <property type="evidence" value="ECO:0007669"/>
    <property type="project" value="UniProtKB-SubCell"/>
</dbReference>
<keyword evidence="2" id="KW-0472">Membrane</keyword>
<accession>A0ABD0R661</accession>
<feature type="domain" description="Mucin-4-like C8-3" evidence="3">
    <location>
        <begin position="45"/>
        <end position="94"/>
    </location>
</feature>
<dbReference type="Pfam" id="PF23263">
    <property type="entry name" value="C8-3_MUC4"/>
    <property type="match status" value="1"/>
</dbReference>
<comment type="subcellular location">
    <subcellularLocation>
        <location evidence="1">Membrane</location>
    </subcellularLocation>
</comment>
<organism evidence="4 5">
    <name type="scientific">Cirrhinus mrigala</name>
    <name type="common">Mrigala</name>
    <dbReference type="NCBI Taxonomy" id="683832"/>
    <lineage>
        <taxon>Eukaryota</taxon>
        <taxon>Metazoa</taxon>
        <taxon>Chordata</taxon>
        <taxon>Craniata</taxon>
        <taxon>Vertebrata</taxon>
        <taxon>Euteleostomi</taxon>
        <taxon>Actinopterygii</taxon>
        <taxon>Neopterygii</taxon>
        <taxon>Teleostei</taxon>
        <taxon>Ostariophysi</taxon>
        <taxon>Cypriniformes</taxon>
        <taxon>Cyprinidae</taxon>
        <taxon>Labeoninae</taxon>
        <taxon>Labeonini</taxon>
        <taxon>Cirrhinus</taxon>
    </lineage>
</organism>
<evidence type="ECO:0000313" key="4">
    <source>
        <dbReference type="EMBL" id="KAL0193914.1"/>
    </source>
</evidence>
<gene>
    <name evidence="4" type="ORF">M9458_012210</name>
</gene>
<sequence>MCYSSPGAITNETSLFTYDSHYLLNEYYYAPKHDSSFIPNFSVTEDPEDPLLEPMLNLCAGEGASFCKYDALSMRSLEQGNATLLAYRSHTATRKALAPGKCNHFAGNLL</sequence>
<dbReference type="Proteomes" id="UP001529510">
    <property type="component" value="Unassembled WGS sequence"/>
</dbReference>
<dbReference type="EMBL" id="JAMKFB020000005">
    <property type="protein sequence ID" value="KAL0193914.1"/>
    <property type="molecule type" value="Genomic_DNA"/>
</dbReference>